<comment type="caution">
    <text evidence="2">The sequence shown here is derived from an EMBL/GenBank/DDBJ whole genome shotgun (WGS) entry which is preliminary data.</text>
</comment>
<dbReference type="EMBL" id="LGRX02004533">
    <property type="protein sequence ID" value="KAK3280110.1"/>
    <property type="molecule type" value="Genomic_DNA"/>
</dbReference>
<feature type="region of interest" description="Disordered" evidence="1">
    <location>
        <begin position="340"/>
        <end position="363"/>
    </location>
</feature>
<dbReference type="Proteomes" id="UP001190700">
    <property type="component" value="Unassembled WGS sequence"/>
</dbReference>
<keyword evidence="3" id="KW-1185">Reference proteome</keyword>
<evidence type="ECO:0000313" key="3">
    <source>
        <dbReference type="Proteomes" id="UP001190700"/>
    </source>
</evidence>
<organism evidence="2 3">
    <name type="scientific">Cymbomonas tetramitiformis</name>
    <dbReference type="NCBI Taxonomy" id="36881"/>
    <lineage>
        <taxon>Eukaryota</taxon>
        <taxon>Viridiplantae</taxon>
        <taxon>Chlorophyta</taxon>
        <taxon>Pyramimonadophyceae</taxon>
        <taxon>Pyramimonadales</taxon>
        <taxon>Pyramimonadaceae</taxon>
        <taxon>Cymbomonas</taxon>
    </lineage>
</organism>
<proteinExistence type="predicted"/>
<name>A0AAE0GLE7_9CHLO</name>
<accession>A0AAE0GLE7</accession>
<feature type="compositionally biased region" description="Acidic residues" evidence="1">
    <location>
        <begin position="349"/>
        <end position="363"/>
    </location>
</feature>
<dbReference type="AlphaFoldDB" id="A0AAE0GLE7"/>
<protein>
    <submittedName>
        <fullName evidence="2">Uncharacterized protein</fullName>
    </submittedName>
</protein>
<sequence>MSTSLIDSPVCLPQVTEDVEEDHNHEGYWMRLDQWNRFRHDTYKNCREDELQYITNGVSTVIAPATSEGVLDGVPTKTTFVYKFFNFVTTEEHVVRLGQHAGKTRNCALYACNLCLKSPTLKVFGGSTGGLFKHLKSFHPAEHTEARRASNHSRLQVSKATSTANTITSRFPRGRHTGPALARQLTHLLRDNNLDMDKHITLPTLDGASNNKSAFKVLGKKFKVCGPHQLQRSVQYGLGNAGKRKNKSLLSHISKNAKQSRSFHSSVLHSERLEKSQLSRGAKRVKNVLRQHVIRWSGIYKMLKNGRHLEGDIKYSLTGSRNGVCGEAAAFVEPTEDEAAVETGGADVETSEDENASESDVDSDFEQVEANECEGKEYPLSHRCLAAPDWTKNNQLESVFAPLHDVSVDLQSQTGAGLDKEHVLSEILHRTLTAGTVDVVSGAGQDETWTRVHADTLPADIQQFREVTATQVQERMINMDEDTLLALKMNPSIDTSAEGQLFKDKRACYELMESVYNRQLRKRAMHLWQKGHFGSNAAGGAFAGGSSSEDQRGLTVARAEGTDRSVKKRRTISENASAFRPATVSSLAQDIETAVAEKIRLEKETFASRCMVAMESGKYSLSNGFDQVGFYSDLGDLCPIHSATFRADACSKKAASANVESVFSGASALLADFHAGALSPKMICAYMFIRVNWQYAFLRPSVEEIVKAYISQHGSEGPAQVVSEDEESETDM</sequence>
<reference evidence="2 3" key="1">
    <citation type="journal article" date="2015" name="Genome Biol. Evol.">
        <title>Comparative Genomics of a Bacterivorous Green Alga Reveals Evolutionary Causalities and Consequences of Phago-Mixotrophic Mode of Nutrition.</title>
        <authorList>
            <person name="Burns J.A."/>
            <person name="Paasch A."/>
            <person name="Narechania A."/>
            <person name="Kim E."/>
        </authorList>
    </citation>
    <scope>NUCLEOTIDE SEQUENCE [LARGE SCALE GENOMIC DNA]</scope>
    <source>
        <strain evidence="2 3">PLY_AMNH</strain>
    </source>
</reference>
<gene>
    <name evidence="2" type="ORF">CYMTET_12040</name>
</gene>
<evidence type="ECO:0000313" key="2">
    <source>
        <dbReference type="EMBL" id="KAK3280110.1"/>
    </source>
</evidence>
<evidence type="ECO:0000256" key="1">
    <source>
        <dbReference type="SAM" id="MobiDB-lite"/>
    </source>
</evidence>